<dbReference type="Proteomes" id="UP000007881">
    <property type="component" value="Chromosome"/>
</dbReference>
<dbReference type="EMBL" id="AP012338">
    <property type="protein sequence ID" value="BAM04283.1"/>
    <property type="molecule type" value="Genomic_DNA"/>
</dbReference>
<dbReference type="InterPro" id="IPR046713">
    <property type="entry name" value="DUF6786"/>
</dbReference>
<dbReference type="KEGG" id="phm:PSMK_21240"/>
<evidence type="ECO:0000313" key="2">
    <source>
        <dbReference type="Proteomes" id="UP000007881"/>
    </source>
</evidence>
<dbReference type="STRING" id="1142394.PSMK_21240"/>
<name>I0IG95_PHYMF</name>
<dbReference type="AlphaFoldDB" id="I0IG95"/>
<gene>
    <name evidence="1" type="ordered locus">PSMK_21240</name>
</gene>
<dbReference type="eggNOG" id="ENOG502Z7TZ">
    <property type="taxonomic scope" value="Bacteria"/>
</dbReference>
<dbReference type="OrthoDB" id="266444at2"/>
<evidence type="ECO:0000313" key="1">
    <source>
        <dbReference type="EMBL" id="BAM04283.1"/>
    </source>
</evidence>
<proteinExistence type="predicted"/>
<dbReference type="Pfam" id="PF20583">
    <property type="entry name" value="DUF6786"/>
    <property type="match status" value="1"/>
</dbReference>
<reference evidence="1 2" key="1">
    <citation type="submission" date="2012-02" db="EMBL/GenBank/DDBJ databases">
        <title>Complete genome sequence of Phycisphaera mikurensis NBRC 102666.</title>
        <authorList>
            <person name="Ankai A."/>
            <person name="Hosoyama A."/>
            <person name="Terui Y."/>
            <person name="Sekine M."/>
            <person name="Fukai R."/>
            <person name="Kato Y."/>
            <person name="Nakamura S."/>
            <person name="Yamada-Narita S."/>
            <person name="Kawakoshi A."/>
            <person name="Fukunaga Y."/>
            <person name="Yamazaki S."/>
            <person name="Fujita N."/>
        </authorList>
    </citation>
    <scope>NUCLEOTIDE SEQUENCE [LARGE SCALE GENOMIC DNA]</scope>
    <source>
        <strain evidence="2">NBRC 102666 / KCTC 22515 / FYK2301M01</strain>
    </source>
</reference>
<sequence length="343" mass="36656">MHDFDEVAARLRDEKQGGRTLRRGAARLAVCERGARVMAADAGDGSADALYLADDDAGELCGGDRFWLGPEVAWFWPSLQAAREDPVKHAATPPQLDPGRWGVGEADAGSVTLHATMGLTDARDGRKIRLEAERTVRLIDPPPSLSAGVSAVAYAVDHRLTALGGEEGVVASSWSIAQVPPGGTLVCPTVRPLSVADDVTRYYDPFGDDHVKADADAVRFVIDARRRIKMGLRAEDTTGRMGYLRPLGDGRAVLLLRFFPTLPGERYCDVPRSADAGVRGGGDCLQAYNDDLTYGPFGEMEHHDPAVEVGGVENRCHSSTTLVLAGDEAAVRRDGGRLLGATL</sequence>
<dbReference type="RefSeq" id="WP_014437501.1">
    <property type="nucleotide sequence ID" value="NC_017080.1"/>
</dbReference>
<organism evidence="1 2">
    <name type="scientific">Phycisphaera mikurensis (strain NBRC 102666 / KCTC 22515 / FYK2301M01)</name>
    <dbReference type="NCBI Taxonomy" id="1142394"/>
    <lineage>
        <taxon>Bacteria</taxon>
        <taxon>Pseudomonadati</taxon>
        <taxon>Planctomycetota</taxon>
        <taxon>Phycisphaerae</taxon>
        <taxon>Phycisphaerales</taxon>
        <taxon>Phycisphaeraceae</taxon>
        <taxon>Phycisphaera</taxon>
    </lineage>
</organism>
<accession>I0IG95</accession>
<dbReference type="HOGENOM" id="CLU_675992_0_0_0"/>
<keyword evidence="2" id="KW-1185">Reference proteome</keyword>
<protein>
    <submittedName>
        <fullName evidence="1">Uncharacterized protein</fullName>
    </submittedName>
</protein>